<dbReference type="Proteomes" id="UP000239759">
    <property type="component" value="Unassembled WGS sequence"/>
</dbReference>
<feature type="non-terminal residue" evidence="1">
    <location>
        <position position="103"/>
    </location>
</feature>
<comment type="caution">
    <text evidence="1">The sequence shown here is derived from an EMBL/GenBank/DDBJ whole genome shotgun (WGS) entry which is preliminary data.</text>
</comment>
<gene>
    <name evidence="1" type="ORF">C4A77_25950</name>
</gene>
<name>A0AAP8Q7H5_BRELA</name>
<dbReference type="EMBL" id="PRKQ01000104">
    <property type="protein sequence ID" value="PPA89279.1"/>
    <property type="molecule type" value="Genomic_DNA"/>
</dbReference>
<sequence>MEQLGVYKDGDDVTLRFSLDVMSAVSATYSVKDASGKIITSGVNVPVTDGQMFVVVTIPGSVNALEERERDLRRVTLSVDAGGVFINKEQQYIVLRSFELSVP</sequence>
<evidence type="ECO:0000313" key="1">
    <source>
        <dbReference type="EMBL" id="PPA89279.1"/>
    </source>
</evidence>
<dbReference type="AlphaFoldDB" id="A0AAP8Q7H5"/>
<organism evidence="1 2">
    <name type="scientific">Brevibacillus laterosporus</name>
    <name type="common">Bacillus laterosporus</name>
    <dbReference type="NCBI Taxonomy" id="1465"/>
    <lineage>
        <taxon>Bacteria</taxon>
        <taxon>Bacillati</taxon>
        <taxon>Bacillota</taxon>
        <taxon>Bacilli</taxon>
        <taxon>Bacillales</taxon>
        <taxon>Paenibacillaceae</taxon>
        <taxon>Brevibacillus</taxon>
    </lineage>
</organism>
<reference evidence="1 2" key="1">
    <citation type="submission" date="2018-02" db="EMBL/GenBank/DDBJ databases">
        <title>Comparative analysis of genomes of three Brevibacillus laterosporus strains producers of potent antimicrobials isolated from silage.</title>
        <authorList>
            <person name="Kojic M."/>
            <person name="Miljkovic M."/>
            <person name="Studholme D."/>
            <person name="Filipic B."/>
        </authorList>
    </citation>
    <scope>NUCLEOTIDE SEQUENCE [LARGE SCALE GENOMIC DNA]</scope>
    <source>
        <strain evidence="1 2">BGSP11</strain>
    </source>
</reference>
<evidence type="ECO:0000313" key="2">
    <source>
        <dbReference type="Proteomes" id="UP000239759"/>
    </source>
</evidence>
<accession>A0AAP8Q7H5</accession>
<proteinExistence type="predicted"/>
<dbReference type="RefSeq" id="WP_219816950.1">
    <property type="nucleotide sequence ID" value="NZ_PRKQ01000104.1"/>
</dbReference>
<protein>
    <submittedName>
        <fullName evidence="1">Uncharacterized protein</fullName>
    </submittedName>
</protein>